<dbReference type="InterPro" id="IPR000421">
    <property type="entry name" value="FA58C"/>
</dbReference>
<feature type="transmembrane region" description="Helical" evidence="12">
    <location>
        <begin position="308"/>
        <end position="328"/>
    </location>
</feature>
<evidence type="ECO:0000256" key="2">
    <source>
        <dbReference type="ARBA" id="ARBA00004776"/>
    </source>
</evidence>
<evidence type="ECO:0000256" key="7">
    <source>
        <dbReference type="ARBA" id="ARBA00050350"/>
    </source>
</evidence>
<comment type="catalytic activity">
    <reaction evidence="7">
        <text>Adds an alpha-D-arabinofuranosyl group from trans,octacis-decaprenylphospho-beta-D-arabinofuranose at the 3-O-position of an alpha-(1-&gt;5)-arabinofuranan chain attached to a beta-(1-&gt;5)-galactofuranan chain.</text>
        <dbReference type="EC" id="2.4.2.47"/>
    </reaction>
</comment>
<dbReference type="EMBL" id="LZKG01000002">
    <property type="protein sequence ID" value="OBI34634.1"/>
    <property type="molecule type" value="Genomic_DNA"/>
</dbReference>
<gene>
    <name evidence="14" type="ORF">A5710_01220</name>
</gene>
<feature type="transmembrane region" description="Helical" evidence="12">
    <location>
        <begin position="171"/>
        <end position="197"/>
    </location>
</feature>
<evidence type="ECO:0000256" key="5">
    <source>
        <dbReference type="ARBA" id="ARBA00022989"/>
    </source>
</evidence>
<comment type="caution">
    <text evidence="14">The sequence shown here is derived from an EMBL/GenBank/DDBJ whole genome shotgun (WGS) entry which is preliminary data.</text>
</comment>
<evidence type="ECO:0000256" key="3">
    <source>
        <dbReference type="ARBA" id="ARBA00022679"/>
    </source>
</evidence>
<feature type="transmembrane region" description="Helical" evidence="12">
    <location>
        <begin position="281"/>
        <end position="301"/>
    </location>
</feature>
<dbReference type="InterPro" id="IPR021798">
    <property type="entry name" value="AftD_N"/>
</dbReference>
<evidence type="ECO:0000256" key="11">
    <source>
        <dbReference type="ARBA" id="ARBA00082189"/>
    </source>
</evidence>
<sequence>MWLVSAVALACSFLQAPGRISPDTKLDLTADPLRFLARAVNLWSSELPFGQVQNQAYGYLFPHGAFFLIGDLAGLPGWVVQRLWWALLLTVGFWGLLRVAETLRIGTPTARLIGAAAFALSPRVLTTLGSISSETLPMMLAPWVLLPVIRALSGTETPGRGVRLLAGQAGVAVALMGAVNAVATLAGCLPAIIWWLCHRPNRRWWSFTFWWLVALALAVTWWVIALVLLGRVSPPFLDFIESAGVTTRWTSLTEMLRGTHSWTPFVAPNATAGAPLVTRPVLILGTCLVAAGGLAGLTGLLRRGVPGAGRLVTMLLIGVTLLAIGYAGGLGSPLAHPVQAFLDGAGAPLRNVHKLESVIRIPLVLGLTYLLGRIPLPGSTPAPVWRRAYAHPEHHKAAAVGLVLLTALMVSTSLAWTGRLTPPGTFAELPQYWRDAAAWLSAHRDGGPTPGRVLVAPGAPFATQTWGNSHDEPLQVLDVGPWGVRDSIPLTPPQTIRALDSVQRLFAAGRPSAGLADTLARQGISYLVVRNDLDPDTSRSARPLLVHRAVDGSPGLHRVAQFGEPVGSGTVPGFVADSGLRPAYPAIEIYRVDSGAGGNPGAPYLAELDAMPRVAGGPEVLLRLDEHRRLRGGPVLGPVLMTADARRADLGGPRHGVTVTDTPLARETDYGRVDDHSSTIRAAGDARHTHSRVPDYPTPGAATVFGGWIGGRLTASSSSSDATTLPDVAPSTSPAAAIDGDPGTAWVSNALQSAVGQWLQVDFDRPLTNGTITVTPSATAVGAQVRRIQISTVNGTTTLRFDHAGEPLTAALPYGETPWVRITASGTDDGSPGVQFGITDLSVTQYDASGFAHPVDLRHTALVPAPPAGAQVAQWDLGAGLPGRTGCAATSETVRCAASMMLEPEEPATFSRTLNVPRPMSVTPTVWVRPRQGPNLVDLVAEPGTVRAHGDADVLDVLGSAYAAADGDPRTSWTASQRVVAHRSPPTLSISLPRPVEVTGLQFTASRSPLPARPTLVAVDLGSGPQVRQLEESNDQRVRLQPRVTDTVKISLLAWEDVIDRTAIGFDQLKPPGLAEVSVLGADGRPVAPADAARNRSRRVSVGCGHGPIIAIAGRFVHTSITTTVGALLDDEPVPAQPCDSQPIALPPGEQELLISPGSAFVVDGATLSSPAAARQVAGAATTPAVIGTWSAARREVTVSGAATSRVLVVPESINSGWVARTPDGTPLVPVAVNGWQQGWVVPAGTDGTITWEFGPNRMYRLGMAGGLALLPLLALLAWWPARRVRDPGPPARPWRPSPRMAVVGALTVGALIAGTAGAAVFGAVLVMLFVLRHRQRAFDAARLGLSAGGLILAGAVLCRHPWRSVDGYAGHSAGVQLAALVSVAALAATAAVVASAAEPAEPGAAGHRD</sequence>
<proteinExistence type="predicted"/>
<dbReference type="InterPro" id="IPR008979">
    <property type="entry name" value="Galactose-bd-like_sf"/>
</dbReference>
<comment type="function">
    <text evidence="8">Involved in the biosynthesis of the arabinogalactan (AG) region of the mycolylarabinogalactan-peptidoglycan (mAGP) complex, an essential component of the mycobacterial cell wall. Catalyzes the addition of an arabinofuranosyl (Araf) residue from the sugar donor decaprenyl-phospho-arabinose (DPA) on the C-3 of an alpha-(1-&gt;5)-linked Araf from the arabinan backbone of AG.</text>
</comment>
<feature type="transmembrane region" description="Helical" evidence="12">
    <location>
        <begin position="1301"/>
        <end position="1332"/>
    </location>
</feature>
<feature type="transmembrane region" description="Helical" evidence="12">
    <location>
        <begin position="83"/>
        <end position="100"/>
    </location>
</feature>
<keyword evidence="6 12" id="KW-0472">Membrane</keyword>
<protein>
    <recommendedName>
        <fullName evidence="10">Alpha-(1-&gt;3)-arabinofuranosyltransferase</fullName>
        <ecNumber evidence="9">2.4.2.47</ecNumber>
    </recommendedName>
    <alternativeName>
        <fullName evidence="11">Arabinofuranan 3-O-arabinosyltransferase</fullName>
    </alternativeName>
</protein>
<name>A0A1A2P194_MYCSD</name>
<evidence type="ECO:0000313" key="14">
    <source>
        <dbReference type="EMBL" id="OBI34634.1"/>
    </source>
</evidence>
<dbReference type="GO" id="GO:0016020">
    <property type="term" value="C:membrane"/>
    <property type="evidence" value="ECO:0007669"/>
    <property type="project" value="UniProtKB-SubCell"/>
</dbReference>
<dbReference type="FunFam" id="2.60.120.260:FF:000113">
    <property type="entry name" value="Conserved transmembrane protein"/>
    <property type="match status" value="1"/>
</dbReference>
<keyword evidence="5 12" id="KW-1133">Transmembrane helix</keyword>
<dbReference type="GO" id="GO:0016740">
    <property type="term" value="F:transferase activity"/>
    <property type="evidence" value="ECO:0007669"/>
    <property type="project" value="UniProtKB-KW"/>
</dbReference>
<keyword evidence="3" id="KW-0808">Transferase</keyword>
<evidence type="ECO:0000256" key="10">
    <source>
        <dbReference type="ARBA" id="ARBA00071564"/>
    </source>
</evidence>
<evidence type="ECO:0000256" key="9">
    <source>
        <dbReference type="ARBA" id="ARBA00066333"/>
    </source>
</evidence>
<comment type="pathway">
    <text evidence="2">Cell wall biogenesis; cell wall polysaccharide biosynthesis.</text>
</comment>
<feature type="transmembrane region" description="Helical" evidence="12">
    <location>
        <begin position="397"/>
        <end position="416"/>
    </location>
</feature>
<evidence type="ECO:0000256" key="1">
    <source>
        <dbReference type="ARBA" id="ARBA00004141"/>
    </source>
</evidence>
<evidence type="ECO:0000256" key="4">
    <source>
        <dbReference type="ARBA" id="ARBA00022692"/>
    </source>
</evidence>
<accession>A0A1A2P194</accession>
<keyword evidence="4 12" id="KW-0812">Transmembrane</keyword>
<dbReference type="Pfam" id="PF24607">
    <property type="entry name" value="CBM_AftD"/>
    <property type="match status" value="1"/>
</dbReference>
<dbReference type="EC" id="2.4.2.47" evidence="9"/>
<evidence type="ECO:0000256" key="6">
    <source>
        <dbReference type="ARBA" id="ARBA00023136"/>
    </source>
</evidence>
<dbReference type="Proteomes" id="UP000093943">
    <property type="component" value="Unassembled WGS sequence"/>
</dbReference>
<comment type="subcellular location">
    <subcellularLocation>
        <location evidence="1">Membrane</location>
        <topology evidence="1">Multi-pass membrane protein</topology>
    </subcellularLocation>
</comment>
<evidence type="ECO:0000313" key="15">
    <source>
        <dbReference type="Proteomes" id="UP000093943"/>
    </source>
</evidence>
<reference evidence="15" key="1">
    <citation type="submission" date="2016-06" db="EMBL/GenBank/DDBJ databases">
        <authorList>
            <person name="Sutton G."/>
            <person name="Brinkac L."/>
            <person name="Sanka R."/>
            <person name="Adams M."/>
            <person name="Lau E."/>
            <person name="Sam S."/>
            <person name="Sreng N."/>
            <person name="Him V."/>
            <person name="Kerleguer A."/>
            <person name="Cheng S."/>
        </authorList>
    </citation>
    <scope>NUCLEOTIDE SEQUENCE [LARGE SCALE GENOMIC DNA]</scope>
    <source>
        <strain evidence="15">E1876</strain>
    </source>
</reference>
<dbReference type="InterPro" id="IPR056997">
    <property type="entry name" value="CBM_AftD"/>
</dbReference>
<dbReference type="Gene3D" id="2.60.120.260">
    <property type="entry name" value="Galactose-binding domain-like"/>
    <property type="match status" value="1"/>
</dbReference>
<dbReference type="Pfam" id="PF00754">
    <property type="entry name" value="F5_F8_type_C"/>
    <property type="match status" value="1"/>
</dbReference>
<dbReference type="PROSITE" id="PS50022">
    <property type="entry name" value="FA58C_3"/>
    <property type="match status" value="1"/>
</dbReference>
<dbReference type="OrthoDB" id="5242711at2"/>
<feature type="domain" description="F5/8 type C" evidence="13">
    <location>
        <begin position="701"/>
        <end position="797"/>
    </location>
</feature>
<organism evidence="14 15">
    <name type="scientific">Mycolicibacter sinensis (strain JDM601)</name>
    <name type="common">Mycobacterium sinense</name>
    <dbReference type="NCBI Taxonomy" id="875328"/>
    <lineage>
        <taxon>Bacteria</taxon>
        <taxon>Bacillati</taxon>
        <taxon>Actinomycetota</taxon>
        <taxon>Actinomycetes</taxon>
        <taxon>Mycobacteriales</taxon>
        <taxon>Mycobacteriaceae</taxon>
        <taxon>Mycolicibacter</taxon>
    </lineage>
</organism>
<feature type="transmembrane region" description="Helical" evidence="12">
    <location>
        <begin position="112"/>
        <end position="131"/>
    </location>
</feature>
<feature type="transmembrane region" description="Helical" evidence="12">
    <location>
        <begin position="209"/>
        <end position="229"/>
    </location>
</feature>
<feature type="transmembrane region" description="Helical" evidence="12">
    <location>
        <begin position="1344"/>
        <end position="1363"/>
    </location>
</feature>
<dbReference type="SUPFAM" id="SSF49785">
    <property type="entry name" value="Galactose-binding domain-like"/>
    <property type="match status" value="2"/>
</dbReference>
<evidence type="ECO:0000256" key="12">
    <source>
        <dbReference type="SAM" id="Phobius"/>
    </source>
</evidence>
<dbReference type="Pfam" id="PF11847">
    <property type="entry name" value="GT-C_AftD"/>
    <property type="match status" value="1"/>
</dbReference>
<evidence type="ECO:0000256" key="8">
    <source>
        <dbReference type="ARBA" id="ARBA00056547"/>
    </source>
</evidence>
<feature type="transmembrane region" description="Helical" evidence="12">
    <location>
        <begin position="1375"/>
        <end position="1398"/>
    </location>
</feature>
<feature type="transmembrane region" description="Helical" evidence="12">
    <location>
        <begin position="1259"/>
        <end position="1280"/>
    </location>
</feature>
<feature type="transmembrane region" description="Helical" evidence="12">
    <location>
        <begin position="358"/>
        <end position="376"/>
    </location>
</feature>
<evidence type="ECO:0000259" key="13">
    <source>
        <dbReference type="PROSITE" id="PS50022"/>
    </source>
</evidence>